<accession>A0A7H0G0C5</accession>
<protein>
    <submittedName>
        <fullName evidence="2">CopL family metal-binding regulatory protein</fullName>
    </submittedName>
</protein>
<reference evidence="2 3" key="1">
    <citation type="submission" date="2020-08" db="EMBL/GenBank/DDBJ databases">
        <title>Lysobacter sp. II4 sp. nov., isolated from soil.</title>
        <authorList>
            <person name="Woo C.Y."/>
            <person name="Kim J."/>
        </authorList>
    </citation>
    <scope>NUCLEOTIDE SEQUENCE [LARGE SCALE GENOMIC DNA]</scope>
    <source>
        <strain evidence="2 3">II4</strain>
    </source>
</reference>
<dbReference type="NCBIfam" id="NF033807">
    <property type="entry name" value="CopL_fam"/>
    <property type="match status" value="1"/>
</dbReference>
<sequence length="137" mass="14276">MPLWSFLLRFLLSLCLILNGTAALASAHLPLQDAVPAAMHASPTATDAMADMPCHHGEHVVAATDAQGDAHHPKDSGTTPDCCKSGACRCVCVHAAPIGVPALQLASFPRAHERSVRRLVPGHAAPALPHPIRPPIG</sequence>
<evidence type="ECO:0000313" key="2">
    <source>
        <dbReference type="EMBL" id="QNP41741.1"/>
    </source>
</evidence>
<dbReference type="KEGG" id="lsx:H8B22_05910"/>
<dbReference type="AlphaFoldDB" id="A0A7H0G0C5"/>
<dbReference type="InterPro" id="IPR048034">
    <property type="entry name" value="CopL-like"/>
</dbReference>
<keyword evidence="1" id="KW-0732">Signal</keyword>
<dbReference type="RefSeq" id="WP_187713177.1">
    <property type="nucleotide sequence ID" value="NZ_CP060820.1"/>
</dbReference>
<evidence type="ECO:0000256" key="1">
    <source>
        <dbReference type="SAM" id="SignalP"/>
    </source>
</evidence>
<dbReference type="Proteomes" id="UP000516018">
    <property type="component" value="Chromosome"/>
</dbReference>
<feature type="chain" id="PRO_5028945110" evidence="1">
    <location>
        <begin position="26"/>
        <end position="137"/>
    </location>
</feature>
<name>A0A7H0G0C5_9GAMM</name>
<keyword evidence="3" id="KW-1185">Reference proteome</keyword>
<evidence type="ECO:0000313" key="3">
    <source>
        <dbReference type="Proteomes" id="UP000516018"/>
    </source>
</evidence>
<gene>
    <name evidence="2" type="ORF">H8B22_05910</name>
</gene>
<proteinExistence type="predicted"/>
<organism evidence="2 3">
    <name type="scientific">Agrilutibacter terrestris</name>
    <dbReference type="NCBI Taxonomy" id="2865112"/>
    <lineage>
        <taxon>Bacteria</taxon>
        <taxon>Pseudomonadati</taxon>
        <taxon>Pseudomonadota</taxon>
        <taxon>Gammaproteobacteria</taxon>
        <taxon>Lysobacterales</taxon>
        <taxon>Lysobacteraceae</taxon>
        <taxon>Agrilutibacter</taxon>
    </lineage>
</organism>
<dbReference type="EMBL" id="CP060820">
    <property type="protein sequence ID" value="QNP41741.1"/>
    <property type="molecule type" value="Genomic_DNA"/>
</dbReference>
<feature type="signal peptide" evidence="1">
    <location>
        <begin position="1"/>
        <end position="25"/>
    </location>
</feature>